<comment type="caution">
    <text evidence="2">The sequence shown here is derived from an EMBL/GenBank/DDBJ whole genome shotgun (WGS) entry which is preliminary data.</text>
</comment>
<evidence type="ECO:0000259" key="1">
    <source>
        <dbReference type="Pfam" id="PF21781"/>
    </source>
</evidence>
<sequence length="136" mass="15937">MDAVFLAVTNFLEKHMQTKYTAETLKLALDQYIGTENWYHHSLLKKFLYTDGAQFFFQETESYWLLDLITFEYFPLLQHEPFLSIVVESESQQCKICVDDGNGNVLATKHISFSTLISGIWKFYLIDNVLMLPTEY</sequence>
<dbReference type="InterPro" id="IPR049241">
    <property type="entry name" value="DUF6876"/>
</dbReference>
<protein>
    <recommendedName>
        <fullName evidence="1">DUF6876 domain-containing protein</fullName>
    </recommendedName>
</protein>
<dbReference type="Proteomes" id="UP000237423">
    <property type="component" value="Unassembled WGS sequence"/>
</dbReference>
<accession>A0A2S5CIR8</accession>
<organism evidence="2 3">
    <name type="scientific">Methylovulum psychrotolerans</name>
    <dbReference type="NCBI Taxonomy" id="1704499"/>
    <lineage>
        <taxon>Bacteria</taxon>
        <taxon>Pseudomonadati</taxon>
        <taxon>Pseudomonadota</taxon>
        <taxon>Gammaproteobacteria</taxon>
        <taxon>Methylococcales</taxon>
        <taxon>Methylococcaceae</taxon>
        <taxon>Methylovulum</taxon>
    </lineage>
</organism>
<reference evidence="2 3" key="1">
    <citation type="submission" date="2017-11" db="EMBL/GenBank/DDBJ databases">
        <title>Draft Genome Sequence of Methylobacter psychrotolerans Sph1T, an Obligate Methanotroph from Low-Temperature Environments.</title>
        <authorList>
            <person name="Oshkin I.Y."/>
            <person name="Miroshnikov K."/>
            <person name="Belova S.E."/>
            <person name="Korzhenkov A."/>
            <person name="Toshchakov S.V."/>
            <person name="Dedysh S.N."/>
        </authorList>
    </citation>
    <scope>NUCLEOTIDE SEQUENCE [LARGE SCALE GENOMIC DNA]</scope>
    <source>
        <strain evidence="2 3">Sph1</strain>
    </source>
</reference>
<feature type="domain" description="DUF6876" evidence="1">
    <location>
        <begin position="25"/>
        <end position="136"/>
    </location>
</feature>
<name>A0A2S5CIR8_9GAMM</name>
<gene>
    <name evidence="2" type="ORF">AADEFJLK_03527</name>
</gene>
<proteinExistence type="predicted"/>
<evidence type="ECO:0000313" key="2">
    <source>
        <dbReference type="EMBL" id="POZ50632.1"/>
    </source>
</evidence>
<evidence type="ECO:0000313" key="3">
    <source>
        <dbReference type="Proteomes" id="UP000237423"/>
    </source>
</evidence>
<dbReference type="AlphaFoldDB" id="A0A2S5CIR8"/>
<dbReference type="Pfam" id="PF21781">
    <property type="entry name" value="DUF6876"/>
    <property type="match status" value="1"/>
</dbReference>
<dbReference type="EMBL" id="PGFZ01000009">
    <property type="protein sequence ID" value="POZ50632.1"/>
    <property type="molecule type" value="Genomic_DNA"/>
</dbReference>